<dbReference type="Pfam" id="PF13788">
    <property type="entry name" value="DUF4180"/>
    <property type="match status" value="1"/>
</dbReference>
<evidence type="ECO:0000313" key="2">
    <source>
        <dbReference type="EMBL" id="QMV44164.1"/>
    </source>
</evidence>
<evidence type="ECO:0000259" key="1">
    <source>
        <dbReference type="Pfam" id="PF13788"/>
    </source>
</evidence>
<sequence>MNVRVDQKGNSSVAVIDSDQLLIEDVQGALDLMATVSYNDGCHKLLLRHANISEAFFDLSTRLAGEILQKYTNYQVKLAIVGNFDGYSSKSLKDFIYECNKGNQVFFLPDEESALEALHRV</sequence>
<name>A0A7G5C4N0_9BACL</name>
<organism evidence="2 3">
    <name type="scientific">Cohnella cholangitidis</name>
    <dbReference type="NCBI Taxonomy" id="2598458"/>
    <lineage>
        <taxon>Bacteria</taxon>
        <taxon>Bacillati</taxon>
        <taxon>Bacillota</taxon>
        <taxon>Bacilli</taxon>
        <taxon>Bacillales</taxon>
        <taxon>Paenibacillaceae</taxon>
        <taxon>Cohnella</taxon>
    </lineage>
</organism>
<dbReference type="InterPro" id="IPR025438">
    <property type="entry name" value="DUF4180"/>
</dbReference>
<proteinExistence type="predicted"/>
<keyword evidence="3" id="KW-1185">Reference proteome</keyword>
<dbReference type="Proteomes" id="UP000515679">
    <property type="component" value="Chromosome"/>
</dbReference>
<dbReference type="RefSeq" id="WP_182300399.1">
    <property type="nucleotide sequence ID" value="NZ_CP041969.1"/>
</dbReference>
<dbReference type="AlphaFoldDB" id="A0A7G5C4N0"/>
<gene>
    <name evidence="2" type="ORF">FPL14_25620</name>
</gene>
<dbReference type="EMBL" id="CP041969">
    <property type="protein sequence ID" value="QMV44164.1"/>
    <property type="molecule type" value="Genomic_DNA"/>
</dbReference>
<evidence type="ECO:0000313" key="3">
    <source>
        <dbReference type="Proteomes" id="UP000515679"/>
    </source>
</evidence>
<dbReference type="KEGG" id="cchl:FPL14_25620"/>
<feature type="domain" description="DUF4180" evidence="1">
    <location>
        <begin position="9"/>
        <end position="118"/>
    </location>
</feature>
<accession>A0A7G5C4N0</accession>
<reference evidence="2 3" key="1">
    <citation type="submission" date="2019-07" db="EMBL/GenBank/DDBJ databases">
        <authorList>
            <person name="Kim J.K."/>
            <person name="Cheong H.-M."/>
            <person name="Choi Y."/>
            <person name="Hwang K.J."/>
            <person name="Lee S."/>
            <person name="Choi C."/>
        </authorList>
    </citation>
    <scope>NUCLEOTIDE SEQUENCE [LARGE SCALE GENOMIC DNA]</scope>
    <source>
        <strain evidence="2 3">KS 22</strain>
    </source>
</reference>
<protein>
    <submittedName>
        <fullName evidence="2">DUF4180 domain-containing protein</fullName>
    </submittedName>
</protein>